<evidence type="ECO:0000256" key="1">
    <source>
        <dbReference type="SAM" id="SignalP"/>
    </source>
</evidence>
<dbReference type="Proteomes" id="UP000831120">
    <property type="component" value="Chromosome"/>
</dbReference>
<evidence type="ECO:0000313" key="4">
    <source>
        <dbReference type="EMBL" id="BDG17324.1"/>
    </source>
</evidence>
<evidence type="ECO:0000313" key="6">
    <source>
        <dbReference type="Proteomes" id="UP000831120"/>
    </source>
</evidence>
<dbReference type="Gene3D" id="1.20.1260.10">
    <property type="match status" value="1"/>
</dbReference>
<dbReference type="EMBL" id="CP016312">
    <property type="protein sequence ID" value="APD09401.1"/>
    <property type="molecule type" value="Genomic_DNA"/>
</dbReference>
<proteinExistence type="predicted"/>
<dbReference type="InterPro" id="IPR005183">
    <property type="entry name" value="DUF305_CopM-like"/>
</dbReference>
<reference evidence="5" key="1">
    <citation type="submission" date="2016-06" db="EMBL/GenBank/DDBJ databases">
        <title>Whole genome sequencing of Thermus brockianus strain GE-1.</title>
        <authorList>
            <person name="Schaefers C."/>
            <person name="Blank S."/>
            <person name="Wiebusch S."/>
            <person name="Elleuche S."/>
            <person name="Antranikian G."/>
        </authorList>
    </citation>
    <scope>NUCLEOTIDE SEQUENCE [LARGE SCALE GENOMIC DNA]</scope>
    <source>
        <strain evidence="5">GE-1</strain>
    </source>
</reference>
<dbReference type="InterPro" id="IPR012347">
    <property type="entry name" value="Ferritin-like"/>
</dbReference>
<dbReference type="PANTHER" id="PTHR36933">
    <property type="entry name" value="SLL0788 PROTEIN"/>
    <property type="match status" value="1"/>
</dbReference>
<protein>
    <recommendedName>
        <fullName evidence="2">DUF305 domain-containing protein</fullName>
    </recommendedName>
</protein>
<organism evidence="3 5">
    <name type="scientific">Thermus brockianus</name>
    <dbReference type="NCBI Taxonomy" id="56956"/>
    <lineage>
        <taxon>Bacteria</taxon>
        <taxon>Thermotogati</taxon>
        <taxon>Deinococcota</taxon>
        <taxon>Deinococci</taxon>
        <taxon>Thermales</taxon>
        <taxon>Thermaceae</taxon>
        <taxon>Thermus</taxon>
    </lineage>
</organism>
<feature type="signal peptide" evidence="1">
    <location>
        <begin position="1"/>
        <end position="20"/>
    </location>
</feature>
<dbReference type="Proteomes" id="UP000182993">
    <property type="component" value="Chromosome"/>
</dbReference>
<accession>A0A1J0LSR8</accession>
<feature type="chain" id="PRO_5009614493" description="DUF305 domain-containing protein" evidence="1">
    <location>
        <begin position="21"/>
        <end position="167"/>
    </location>
</feature>
<keyword evidence="1" id="KW-0732">Signal</keyword>
<dbReference type="RefSeq" id="WP_071677111.1">
    <property type="nucleotide sequence ID" value="NZ_AP025593.1"/>
</dbReference>
<sequence length="167" mass="18608" precursor="true">MRFYPLLLTLILGLGLAQHAHTSPQASPERSFLSAMIAHHEGALEMARYALERGKDPAVKAWAQAILRDQAQEITQMRTWLVSLGGLDPEAHGAMQKEMAAMLAQLKAAPDPDRAFVELMLLHHKGAVEMALEALTTAKDRRVLDLARDIILAQAQEMHAFRLWLLK</sequence>
<reference evidence="3" key="2">
    <citation type="journal article" date="2017" name="Stand. Genomic Sci.">
        <title>Complete genome sequence of Thermus brockianus GE-1 reveals key enzymes of xylan/xylose metabolism.</title>
        <authorList>
            <person name="Schaefers C."/>
            <person name="Blank S."/>
            <person name="Wiebusch S."/>
            <person name="Elleuche S."/>
            <person name="Antranikian G."/>
        </authorList>
    </citation>
    <scope>NUCLEOTIDE SEQUENCE</scope>
    <source>
        <strain evidence="3">GE-1</strain>
    </source>
</reference>
<dbReference type="STRING" id="56956.A0O31_01266"/>
<gene>
    <name evidence="3" type="ORF">A0O31_01266</name>
    <name evidence="4" type="ORF">TbrSNM41_20580</name>
</gene>
<keyword evidence="6" id="KW-1185">Reference proteome</keyword>
<dbReference type="AlphaFoldDB" id="A0A1J0LSR8"/>
<evidence type="ECO:0000259" key="2">
    <source>
        <dbReference type="Pfam" id="PF03713"/>
    </source>
</evidence>
<dbReference type="EMBL" id="AP025593">
    <property type="protein sequence ID" value="BDG17324.1"/>
    <property type="molecule type" value="Genomic_DNA"/>
</dbReference>
<dbReference type="Pfam" id="PF03713">
    <property type="entry name" value="DUF305"/>
    <property type="match status" value="1"/>
</dbReference>
<evidence type="ECO:0000313" key="3">
    <source>
        <dbReference type="EMBL" id="APD09401.1"/>
    </source>
</evidence>
<name>A0A1J0LSR8_THEBO</name>
<feature type="domain" description="DUF305" evidence="2">
    <location>
        <begin position="30"/>
        <end position="165"/>
    </location>
</feature>
<evidence type="ECO:0000313" key="5">
    <source>
        <dbReference type="Proteomes" id="UP000182993"/>
    </source>
</evidence>
<dbReference type="KEGG" id="tbc:A0O31_01266"/>
<reference evidence="4 6" key="3">
    <citation type="journal article" date="2022" name="Microbiol. Resour. Announc.">
        <title>Complete Genome Sequences of Thermus Strains Isolated from Senami Hot Spring in Japan.</title>
        <authorList>
            <person name="Miyazaki K."/>
        </authorList>
    </citation>
    <scope>NUCLEOTIDE SEQUENCE [LARGE SCALE GENOMIC DNA]</scope>
    <source>
        <strain evidence="4 6">SNM4-1</strain>
    </source>
</reference>
<dbReference type="PANTHER" id="PTHR36933:SF1">
    <property type="entry name" value="SLL0788 PROTEIN"/>
    <property type="match status" value="1"/>
</dbReference>
<dbReference type="OrthoDB" id="8603558at2"/>